<dbReference type="InParanoid" id="A0A1B6PQJ8"/>
<sequence>MVQVDTTAVLPVSCAQVLQVWHPANKAQQRVHSGWATHRASTEQARPLV</sequence>
<keyword evidence="2" id="KW-1185">Reference proteome</keyword>
<dbReference type="Gramene" id="KXG27936">
    <property type="protein sequence ID" value="KXG27936"/>
    <property type="gene ID" value="SORBI_3005G065600"/>
</dbReference>
<evidence type="ECO:0000313" key="2">
    <source>
        <dbReference type="Proteomes" id="UP000000768"/>
    </source>
</evidence>
<reference evidence="1 2" key="1">
    <citation type="journal article" date="2009" name="Nature">
        <title>The Sorghum bicolor genome and the diversification of grasses.</title>
        <authorList>
            <person name="Paterson A.H."/>
            <person name="Bowers J.E."/>
            <person name="Bruggmann R."/>
            <person name="Dubchak I."/>
            <person name="Grimwood J."/>
            <person name="Gundlach H."/>
            <person name="Haberer G."/>
            <person name="Hellsten U."/>
            <person name="Mitros T."/>
            <person name="Poliakov A."/>
            <person name="Schmutz J."/>
            <person name="Spannagl M."/>
            <person name="Tang H."/>
            <person name="Wang X."/>
            <person name="Wicker T."/>
            <person name="Bharti A.K."/>
            <person name="Chapman J."/>
            <person name="Feltus F.A."/>
            <person name="Gowik U."/>
            <person name="Grigoriev I.V."/>
            <person name="Lyons E."/>
            <person name="Maher C.A."/>
            <person name="Martis M."/>
            <person name="Narechania A."/>
            <person name="Otillar R.P."/>
            <person name="Penning B.W."/>
            <person name="Salamov A.A."/>
            <person name="Wang Y."/>
            <person name="Zhang L."/>
            <person name="Carpita N.C."/>
            <person name="Freeling M."/>
            <person name="Gingle A.R."/>
            <person name="Hash C.T."/>
            <person name="Keller B."/>
            <person name="Klein P."/>
            <person name="Kresovich S."/>
            <person name="McCann M.C."/>
            <person name="Ming R."/>
            <person name="Peterson D.G."/>
            <person name="Mehboob-ur-Rahman"/>
            <person name="Ware D."/>
            <person name="Westhoff P."/>
            <person name="Mayer K.F."/>
            <person name="Messing J."/>
            <person name="Rokhsar D.S."/>
        </authorList>
    </citation>
    <scope>NUCLEOTIDE SEQUENCE [LARGE SCALE GENOMIC DNA]</scope>
    <source>
        <strain evidence="2">cv. BTx623</strain>
    </source>
</reference>
<dbReference type="Proteomes" id="UP000000768">
    <property type="component" value="Chromosome 5"/>
</dbReference>
<accession>A0A1B6PQJ8</accession>
<dbReference type="EMBL" id="CM000764">
    <property type="protein sequence ID" value="KXG27936.1"/>
    <property type="molecule type" value="Genomic_DNA"/>
</dbReference>
<proteinExistence type="predicted"/>
<reference evidence="2" key="2">
    <citation type="journal article" date="2018" name="Plant J.">
        <title>The Sorghum bicolor reference genome: improved assembly, gene annotations, a transcriptome atlas, and signatures of genome organization.</title>
        <authorList>
            <person name="McCormick R.F."/>
            <person name="Truong S.K."/>
            <person name="Sreedasyam A."/>
            <person name="Jenkins J."/>
            <person name="Shu S."/>
            <person name="Sims D."/>
            <person name="Kennedy M."/>
            <person name="Amirebrahimi M."/>
            <person name="Weers B.D."/>
            <person name="McKinley B."/>
            <person name="Mattison A."/>
            <person name="Morishige D.T."/>
            <person name="Grimwood J."/>
            <person name="Schmutz J."/>
            <person name="Mullet J.E."/>
        </authorList>
    </citation>
    <scope>NUCLEOTIDE SEQUENCE [LARGE SCALE GENOMIC DNA]</scope>
    <source>
        <strain evidence="2">cv. BTx623</strain>
    </source>
</reference>
<name>A0A1B6PQJ8_SORBI</name>
<protein>
    <submittedName>
        <fullName evidence="1">Uncharacterized protein</fullName>
    </submittedName>
</protein>
<evidence type="ECO:0000313" key="1">
    <source>
        <dbReference type="EMBL" id="KXG27936.1"/>
    </source>
</evidence>
<dbReference type="AlphaFoldDB" id="A0A1B6PQJ8"/>
<organism evidence="1 2">
    <name type="scientific">Sorghum bicolor</name>
    <name type="common">Sorghum</name>
    <name type="synonym">Sorghum vulgare</name>
    <dbReference type="NCBI Taxonomy" id="4558"/>
    <lineage>
        <taxon>Eukaryota</taxon>
        <taxon>Viridiplantae</taxon>
        <taxon>Streptophyta</taxon>
        <taxon>Embryophyta</taxon>
        <taxon>Tracheophyta</taxon>
        <taxon>Spermatophyta</taxon>
        <taxon>Magnoliopsida</taxon>
        <taxon>Liliopsida</taxon>
        <taxon>Poales</taxon>
        <taxon>Poaceae</taxon>
        <taxon>PACMAD clade</taxon>
        <taxon>Panicoideae</taxon>
        <taxon>Andropogonodae</taxon>
        <taxon>Andropogoneae</taxon>
        <taxon>Sorghinae</taxon>
        <taxon>Sorghum</taxon>
    </lineage>
</organism>
<gene>
    <name evidence="1" type="ORF">SORBI_3005G065600</name>
</gene>